<reference evidence="1" key="1">
    <citation type="journal article" date="2021" name="bioRxiv">
        <title>Whole Genome Assembly and Annotation of Northern Wild Rice, Zizania palustris L., Supports a Whole Genome Duplication in the Zizania Genus.</title>
        <authorList>
            <person name="Haas M."/>
            <person name="Kono T."/>
            <person name="Macchietto M."/>
            <person name="Millas R."/>
            <person name="McGilp L."/>
            <person name="Shao M."/>
            <person name="Duquette J."/>
            <person name="Hirsch C.N."/>
            <person name="Kimball J."/>
        </authorList>
    </citation>
    <scope>NUCLEOTIDE SEQUENCE</scope>
    <source>
        <tissue evidence="1">Fresh leaf tissue</tissue>
    </source>
</reference>
<comment type="caution">
    <text evidence="1">The sequence shown here is derived from an EMBL/GenBank/DDBJ whole genome shotgun (WGS) entry which is preliminary data.</text>
</comment>
<dbReference type="PANTHER" id="PTHR35834:SF2">
    <property type="entry name" value="ATAXIN-10 DOMAIN-CONTAINING PROTEIN"/>
    <property type="match status" value="1"/>
</dbReference>
<dbReference type="OrthoDB" id="779821at2759"/>
<accession>A0A8J5UUK8</accession>
<organism evidence="1 2">
    <name type="scientific">Zizania palustris</name>
    <name type="common">Northern wild rice</name>
    <dbReference type="NCBI Taxonomy" id="103762"/>
    <lineage>
        <taxon>Eukaryota</taxon>
        <taxon>Viridiplantae</taxon>
        <taxon>Streptophyta</taxon>
        <taxon>Embryophyta</taxon>
        <taxon>Tracheophyta</taxon>
        <taxon>Spermatophyta</taxon>
        <taxon>Magnoliopsida</taxon>
        <taxon>Liliopsida</taxon>
        <taxon>Poales</taxon>
        <taxon>Poaceae</taxon>
        <taxon>BOP clade</taxon>
        <taxon>Oryzoideae</taxon>
        <taxon>Oryzeae</taxon>
        <taxon>Zizaniinae</taxon>
        <taxon>Zizania</taxon>
    </lineage>
</organism>
<evidence type="ECO:0000313" key="2">
    <source>
        <dbReference type="Proteomes" id="UP000729402"/>
    </source>
</evidence>
<reference evidence="1" key="2">
    <citation type="submission" date="2021-02" db="EMBL/GenBank/DDBJ databases">
        <authorList>
            <person name="Kimball J.A."/>
            <person name="Haas M.W."/>
            <person name="Macchietto M."/>
            <person name="Kono T."/>
            <person name="Duquette J."/>
            <person name="Shao M."/>
        </authorList>
    </citation>
    <scope>NUCLEOTIDE SEQUENCE</scope>
    <source>
        <tissue evidence="1">Fresh leaf tissue</tissue>
    </source>
</reference>
<evidence type="ECO:0000313" key="1">
    <source>
        <dbReference type="EMBL" id="KAG8043322.1"/>
    </source>
</evidence>
<keyword evidence="2" id="KW-1185">Reference proteome</keyword>
<dbReference type="Proteomes" id="UP000729402">
    <property type="component" value="Unassembled WGS sequence"/>
</dbReference>
<proteinExistence type="predicted"/>
<dbReference type="PANTHER" id="PTHR35834">
    <property type="entry name" value="ARMADILLO-TYPE FOLD PROTEIN-RELATED"/>
    <property type="match status" value="1"/>
</dbReference>
<name>A0A8J5UUK8_ZIZPA</name>
<protein>
    <submittedName>
        <fullName evidence="1">Uncharacterized protein</fullName>
    </submittedName>
</protein>
<dbReference type="AlphaFoldDB" id="A0A8J5UUK8"/>
<gene>
    <name evidence="1" type="ORF">GUJ93_ZPchr2167g26843</name>
</gene>
<sequence length="122" mass="13025">MARPCMRCKARRGIARAAAGVASEIQAWIDRENVARLVAALRSDGAVDATARPLLADLETRLLSVDRFDSRLQRALLQYGVFTAVEAKLGDPALGDGCATAVLEKAATMTAGKKTVEGRRRG</sequence>
<dbReference type="EMBL" id="JAAALK010000955">
    <property type="protein sequence ID" value="KAG8043322.1"/>
    <property type="molecule type" value="Genomic_DNA"/>
</dbReference>